<keyword evidence="3" id="KW-1185">Reference proteome</keyword>
<dbReference type="Proteomes" id="UP000368474">
    <property type="component" value="Unassembled WGS sequence"/>
</dbReference>
<protein>
    <submittedName>
        <fullName evidence="2">Membrane protein</fullName>
    </submittedName>
</protein>
<feature type="transmembrane region" description="Helical" evidence="1">
    <location>
        <begin position="12"/>
        <end position="30"/>
    </location>
</feature>
<organism evidence="2 3">
    <name type="scientific">Pandoraea morbifera</name>
    <dbReference type="NCBI Taxonomy" id="2508300"/>
    <lineage>
        <taxon>Bacteria</taxon>
        <taxon>Pseudomonadati</taxon>
        <taxon>Pseudomonadota</taxon>
        <taxon>Betaproteobacteria</taxon>
        <taxon>Burkholderiales</taxon>
        <taxon>Burkholderiaceae</taxon>
        <taxon>Pandoraea</taxon>
    </lineage>
</organism>
<dbReference type="Pfam" id="PF11755">
    <property type="entry name" value="DUF3311"/>
    <property type="match status" value="1"/>
</dbReference>
<dbReference type="AlphaFoldDB" id="A0A5E4YQL7"/>
<evidence type="ECO:0000256" key="1">
    <source>
        <dbReference type="SAM" id="Phobius"/>
    </source>
</evidence>
<gene>
    <name evidence="2" type="ORF">PMO31116_04632</name>
</gene>
<keyword evidence="1" id="KW-1133">Transmembrane helix</keyword>
<dbReference type="InterPro" id="IPR021741">
    <property type="entry name" value="DUF3311"/>
</dbReference>
<sequence>MNKNASRSRGRVWLWLLLLPFFGVLWVPFYNRLEPSLFGFPFFYWYQFAWVIVTALLTAWVYLRTAPRDEAAGGRS</sequence>
<proteinExistence type="predicted"/>
<name>A0A5E4YQL7_9BURK</name>
<dbReference type="EMBL" id="CABPSD010000024">
    <property type="protein sequence ID" value="VVE50638.1"/>
    <property type="molecule type" value="Genomic_DNA"/>
</dbReference>
<dbReference type="RefSeq" id="WP_150568720.1">
    <property type="nucleotide sequence ID" value="NZ_CABPSD010000024.1"/>
</dbReference>
<reference evidence="2 3" key="1">
    <citation type="submission" date="2019-08" db="EMBL/GenBank/DDBJ databases">
        <authorList>
            <person name="Peeters C."/>
        </authorList>
    </citation>
    <scope>NUCLEOTIDE SEQUENCE [LARGE SCALE GENOMIC DNA]</scope>
    <source>
        <strain evidence="2 3">LMG 31116</strain>
    </source>
</reference>
<keyword evidence="1" id="KW-0472">Membrane</keyword>
<feature type="transmembrane region" description="Helical" evidence="1">
    <location>
        <begin position="42"/>
        <end position="63"/>
    </location>
</feature>
<accession>A0A5E4YQL7</accession>
<evidence type="ECO:0000313" key="2">
    <source>
        <dbReference type="EMBL" id="VVE50638.1"/>
    </source>
</evidence>
<dbReference type="PANTHER" id="PTHR40034:SF1">
    <property type="entry name" value="BSL5891 PROTEIN"/>
    <property type="match status" value="1"/>
</dbReference>
<evidence type="ECO:0000313" key="3">
    <source>
        <dbReference type="Proteomes" id="UP000368474"/>
    </source>
</evidence>
<keyword evidence="1" id="KW-0812">Transmembrane</keyword>
<dbReference type="PANTHER" id="PTHR40034">
    <property type="entry name" value="BSL5891 PROTEIN"/>
    <property type="match status" value="1"/>
</dbReference>